<evidence type="ECO:0000256" key="1">
    <source>
        <dbReference type="ARBA" id="ARBA00023172"/>
    </source>
</evidence>
<name>A0AAC9YT12_9ACTN</name>
<dbReference type="KEGG" id="plak:A1s21155_01525"/>
<evidence type="ECO:0000259" key="2">
    <source>
        <dbReference type="PROSITE" id="PS51898"/>
    </source>
</evidence>
<evidence type="ECO:0000313" key="4">
    <source>
        <dbReference type="Proteomes" id="UP000217216"/>
    </source>
</evidence>
<dbReference type="PROSITE" id="PS51898">
    <property type="entry name" value="TYR_RECOMBINASE"/>
    <property type="match status" value="1"/>
</dbReference>
<dbReference type="Gene3D" id="1.10.443.10">
    <property type="entry name" value="Intergrase catalytic core"/>
    <property type="match status" value="1"/>
</dbReference>
<protein>
    <submittedName>
        <fullName evidence="3">Integrase</fullName>
    </submittedName>
</protein>
<dbReference type="GO" id="GO:0015074">
    <property type="term" value="P:DNA integration"/>
    <property type="evidence" value="ECO:0007669"/>
    <property type="project" value="InterPro"/>
</dbReference>
<dbReference type="InterPro" id="IPR002104">
    <property type="entry name" value="Integrase_catalytic"/>
</dbReference>
<proteinExistence type="predicted"/>
<organism evidence="3 4">
    <name type="scientific">Candidatus Planktophila dulcis</name>
    <dbReference type="NCBI Taxonomy" id="1884914"/>
    <lineage>
        <taxon>Bacteria</taxon>
        <taxon>Bacillati</taxon>
        <taxon>Actinomycetota</taxon>
        <taxon>Actinomycetes</taxon>
        <taxon>Candidatus Nanopelagicales</taxon>
        <taxon>Candidatus Nanopelagicaceae</taxon>
        <taxon>Candidatus Planktophila</taxon>
    </lineage>
</organism>
<reference evidence="3 4" key="1">
    <citation type="submission" date="2016-07" db="EMBL/GenBank/DDBJ databases">
        <title>High microdiversification within the ubiquitous acI lineage of Actinobacteria.</title>
        <authorList>
            <person name="Neuenschwander S.M."/>
            <person name="Salcher M."/>
            <person name="Ghai R."/>
            <person name="Pernthaler J."/>
        </authorList>
    </citation>
    <scope>NUCLEOTIDE SEQUENCE [LARGE SCALE GENOMIC DNA]</scope>
    <source>
        <strain evidence="3">MMS-21-155</strain>
    </source>
</reference>
<evidence type="ECO:0000313" key="3">
    <source>
        <dbReference type="EMBL" id="ASY11679.1"/>
    </source>
</evidence>
<dbReference type="SUPFAM" id="SSF56349">
    <property type="entry name" value="DNA breaking-rejoining enzymes"/>
    <property type="match status" value="1"/>
</dbReference>
<dbReference type="AlphaFoldDB" id="A0AAC9YT12"/>
<dbReference type="GO" id="GO:0006310">
    <property type="term" value="P:DNA recombination"/>
    <property type="evidence" value="ECO:0007669"/>
    <property type="project" value="UniProtKB-KW"/>
</dbReference>
<dbReference type="GO" id="GO:0003677">
    <property type="term" value="F:DNA binding"/>
    <property type="evidence" value="ECO:0007669"/>
    <property type="project" value="InterPro"/>
</dbReference>
<dbReference type="InterPro" id="IPR011010">
    <property type="entry name" value="DNA_brk_join_enz"/>
</dbReference>
<dbReference type="EMBL" id="CP016770">
    <property type="protein sequence ID" value="ASY11679.1"/>
    <property type="molecule type" value="Genomic_DNA"/>
</dbReference>
<dbReference type="Proteomes" id="UP000217216">
    <property type="component" value="Chromosome"/>
</dbReference>
<accession>A0AAC9YT12</accession>
<gene>
    <name evidence="3" type="ORF">A1s21155_01525</name>
</gene>
<keyword evidence="1" id="KW-0233">DNA recombination</keyword>
<dbReference type="InterPro" id="IPR013762">
    <property type="entry name" value="Integrase-like_cat_sf"/>
</dbReference>
<keyword evidence="4" id="KW-1185">Reference proteome</keyword>
<feature type="domain" description="Tyr recombinase" evidence="2">
    <location>
        <begin position="1"/>
        <end position="67"/>
    </location>
</feature>
<dbReference type="Pfam" id="PF00589">
    <property type="entry name" value="Phage_integrase"/>
    <property type="match status" value="1"/>
</dbReference>
<sequence length="87" mass="9901">MFREVARPLGLDKGEGLHQLRHTFVSVLIQLNLNAKQIQEWLGHESILETMDRYGHLFPNSLNQASQLLDSHVVLALQNKAEARMLA</sequence>